<evidence type="ECO:0000256" key="1">
    <source>
        <dbReference type="ARBA" id="ARBA00004448"/>
    </source>
</evidence>
<feature type="transmembrane region" description="Helical" evidence="17">
    <location>
        <begin position="202"/>
        <end position="222"/>
    </location>
</feature>
<evidence type="ECO:0000256" key="7">
    <source>
        <dbReference type="ARBA" id="ARBA00022692"/>
    </source>
</evidence>
<feature type="transmembrane region" description="Helical" evidence="17">
    <location>
        <begin position="275"/>
        <end position="294"/>
    </location>
</feature>
<evidence type="ECO:0000256" key="9">
    <source>
        <dbReference type="ARBA" id="ARBA00022967"/>
    </source>
</evidence>
<keyword evidence="5" id="KW-0813">Transport</keyword>
<keyword evidence="15 17" id="KW-0472">Membrane</keyword>
<keyword evidence="7 17" id="KW-0812">Transmembrane</keyword>
<geneLocation type="mitochondrion" evidence="20"/>
<dbReference type="GO" id="GO:0006120">
    <property type="term" value="P:mitochondrial electron transport, NADH to ubiquinone"/>
    <property type="evidence" value="ECO:0007669"/>
    <property type="project" value="InterPro"/>
</dbReference>
<evidence type="ECO:0000256" key="17">
    <source>
        <dbReference type="RuleBase" id="RU003403"/>
    </source>
</evidence>
<evidence type="ECO:0000256" key="12">
    <source>
        <dbReference type="ARBA" id="ARBA00023027"/>
    </source>
</evidence>
<dbReference type="PANTHER" id="PTHR46552:SF1">
    <property type="entry name" value="NADH-UBIQUINONE OXIDOREDUCTASE CHAIN 2"/>
    <property type="match status" value="1"/>
</dbReference>
<evidence type="ECO:0000313" key="20">
    <source>
        <dbReference type="EMBL" id="BAM34434.1"/>
    </source>
</evidence>
<dbReference type="EMBL" id="AB610503">
    <property type="protein sequence ID" value="BAM34434.1"/>
    <property type="molecule type" value="Genomic_DNA"/>
</dbReference>
<feature type="domain" description="NADH:quinone oxidoreductase/Mrp antiporter transmembrane" evidence="18">
    <location>
        <begin position="23"/>
        <end position="286"/>
    </location>
</feature>
<dbReference type="AlphaFoldDB" id="I7HHG5"/>
<evidence type="ECO:0000256" key="5">
    <source>
        <dbReference type="ARBA" id="ARBA00022448"/>
    </source>
</evidence>
<comment type="catalytic activity">
    <reaction evidence="16 17">
        <text>a ubiquinone + NADH + 5 H(+)(in) = a ubiquinol + NAD(+) + 4 H(+)(out)</text>
        <dbReference type="Rhea" id="RHEA:29091"/>
        <dbReference type="Rhea" id="RHEA-COMP:9565"/>
        <dbReference type="Rhea" id="RHEA-COMP:9566"/>
        <dbReference type="ChEBI" id="CHEBI:15378"/>
        <dbReference type="ChEBI" id="CHEBI:16389"/>
        <dbReference type="ChEBI" id="CHEBI:17976"/>
        <dbReference type="ChEBI" id="CHEBI:57540"/>
        <dbReference type="ChEBI" id="CHEBI:57945"/>
        <dbReference type="EC" id="7.1.1.2"/>
    </reaction>
</comment>
<evidence type="ECO:0000256" key="4">
    <source>
        <dbReference type="ARBA" id="ARBA00021008"/>
    </source>
</evidence>
<keyword evidence="10 17" id="KW-0249">Electron transport</keyword>
<evidence type="ECO:0000256" key="16">
    <source>
        <dbReference type="ARBA" id="ARBA00049551"/>
    </source>
</evidence>
<evidence type="ECO:0000256" key="3">
    <source>
        <dbReference type="ARBA" id="ARBA00012944"/>
    </source>
</evidence>
<proteinExistence type="inferred from homology"/>
<dbReference type="PRINTS" id="PR01436">
    <property type="entry name" value="NADHDHGNASE2"/>
</dbReference>
<dbReference type="EC" id="7.1.1.2" evidence="3 17"/>
<dbReference type="GO" id="GO:0008137">
    <property type="term" value="F:NADH dehydrogenase (ubiquinone) activity"/>
    <property type="evidence" value="ECO:0007669"/>
    <property type="project" value="UniProtKB-EC"/>
</dbReference>
<comment type="subcellular location">
    <subcellularLocation>
        <location evidence="1 17">Mitochondrion inner membrane</location>
        <topology evidence="1 17">Multi-pass membrane protein</topology>
    </subcellularLocation>
</comment>
<name>I7HHG5_9SAUR</name>
<keyword evidence="12 17" id="KW-0520">NAD</keyword>
<dbReference type="Pfam" id="PF00361">
    <property type="entry name" value="Proton_antipo_M"/>
    <property type="match status" value="1"/>
</dbReference>
<evidence type="ECO:0000256" key="6">
    <source>
        <dbReference type="ARBA" id="ARBA00022660"/>
    </source>
</evidence>
<dbReference type="InterPro" id="IPR010933">
    <property type="entry name" value="NADH_DH_su2_C"/>
</dbReference>
<dbReference type="InterPro" id="IPR001750">
    <property type="entry name" value="ND/Mrp_TM"/>
</dbReference>
<keyword evidence="13 17" id="KW-0830">Ubiquinone</keyword>
<protein>
    <recommendedName>
        <fullName evidence="4 17">NADH-ubiquinone oxidoreductase chain 2</fullName>
        <ecNumber evidence="3 17">7.1.1.2</ecNumber>
    </recommendedName>
</protein>
<evidence type="ECO:0000259" key="18">
    <source>
        <dbReference type="Pfam" id="PF00361"/>
    </source>
</evidence>
<reference evidence="20" key="1">
    <citation type="journal article" date="2012" name="Mitochondrial DNA">
        <title>Mitochondrial genomes of two African geckos of genus Hemitheconyx (Squamata: Eublepharidae).</title>
        <authorList>
            <person name="Jonniaux P."/>
            <person name="Hashiguchi Y."/>
            <person name="Kumazawa Y."/>
        </authorList>
    </citation>
    <scope>NUCLEOTIDE SEQUENCE</scope>
    <source>
        <strain evidence="20">Htay1</strain>
    </source>
</reference>
<keyword evidence="8 17" id="KW-0999">Mitochondrion inner membrane</keyword>
<organism evidence="20">
    <name type="scientific">Hemitheconyx taylori</name>
    <dbReference type="NCBI Taxonomy" id="449390"/>
    <lineage>
        <taxon>Eukaryota</taxon>
        <taxon>Metazoa</taxon>
        <taxon>Chordata</taxon>
        <taxon>Craniata</taxon>
        <taxon>Vertebrata</taxon>
        <taxon>Euteleostomi</taxon>
        <taxon>Lepidosauria</taxon>
        <taxon>Squamata</taxon>
        <taxon>Bifurcata</taxon>
        <taxon>Gekkota</taxon>
        <taxon>Eublepharidae</taxon>
        <taxon>Eublepharinae</taxon>
        <taxon>Hemitheconyx</taxon>
    </lineage>
</organism>
<evidence type="ECO:0000256" key="8">
    <source>
        <dbReference type="ARBA" id="ARBA00022792"/>
    </source>
</evidence>
<feature type="domain" description="NADH dehydrogenase subunit 2 C-terminal" evidence="19">
    <location>
        <begin position="290"/>
        <end position="342"/>
    </location>
</feature>
<comment type="similarity">
    <text evidence="2 17">Belongs to the complex I subunit 2 family.</text>
</comment>
<feature type="transmembrane region" description="Helical" evidence="17">
    <location>
        <begin position="94"/>
        <end position="115"/>
    </location>
</feature>
<feature type="transmembrane region" description="Helical" evidence="17">
    <location>
        <begin position="152"/>
        <end position="171"/>
    </location>
</feature>
<evidence type="ECO:0000256" key="14">
    <source>
        <dbReference type="ARBA" id="ARBA00023128"/>
    </source>
</evidence>
<feature type="transmembrane region" description="Helical" evidence="17">
    <location>
        <begin position="178"/>
        <end position="196"/>
    </location>
</feature>
<dbReference type="InterPro" id="IPR003917">
    <property type="entry name" value="NADH_UbQ_OxRdtase_chain2"/>
</dbReference>
<dbReference type="GO" id="GO:0005743">
    <property type="term" value="C:mitochondrial inner membrane"/>
    <property type="evidence" value="ECO:0007669"/>
    <property type="project" value="UniProtKB-SubCell"/>
</dbReference>
<dbReference type="PANTHER" id="PTHR46552">
    <property type="entry name" value="NADH-UBIQUINONE OXIDOREDUCTASE CHAIN 2"/>
    <property type="match status" value="1"/>
</dbReference>
<evidence type="ECO:0000256" key="11">
    <source>
        <dbReference type="ARBA" id="ARBA00022989"/>
    </source>
</evidence>
<evidence type="ECO:0000256" key="2">
    <source>
        <dbReference type="ARBA" id="ARBA00007012"/>
    </source>
</evidence>
<sequence>MAPLSWTLLLGGLLVGTTITLSSYHWLIAWVGLELNTLAITPIITKQHHPRSTEAAIKYFMAQAAASALIMFASTLNAWTTGQWTLPELQSKPAILLLTLALAMKLGLAPTHFWVPEVMQGSTLSTALLLTTWQKIAPITLLYMTTNHLSTPLLMTFGLLSVVVGGFTGLNQTQVRKILAFSSIAHMGWLLLALPLSQNLALMTAALYFITTGAVFIALIATSTKTITDLGPTWTDSPVMVTSMMFSLLSLGGLPPLSGFLPKWLILKEMTQMDLKALSLIVVMASLPSLYFYLRLAYLLTMTAPPTTYTTSHPWRWKPNTPPCTTKTLIAACMLLPALPQLYNLT</sequence>
<keyword evidence="9 17" id="KW-1278">Translocase</keyword>
<evidence type="ECO:0000259" key="19">
    <source>
        <dbReference type="Pfam" id="PF06444"/>
    </source>
</evidence>
<dbReference type="Pfam" id="PF06444">
    <property type="entry name" value="NADH_dehy_S2_C"/>
    <property type="match status" value="1"/>
</dbReference>
<keyword evidence="14 17" id="KW-0496">Mitochondrion</keyword>
<evidence type="ECO:0000256" key="10">
    <source>
        <dbReference type="ARBA" id="ARBA00022982"/>
    </source>
</evidence>
<keyword evidence="6 17" id="KW-0679">Respiratory chain</keyword>
<comment type="function">
    <text evidence="17">Core subunit of the mitochondrial membrane respiratory chain NADH dehydrogenase (Complex I) which catalyzes electron transfer from NADH through the respiratory chain, using ubiquinone as an electron acceptor. Essential for the catalytic activity and assembly of complex I.</text>
</comment>
<feature type="transmembrane region" description="Helical" evidence="17">
    <location>
        <begin position="56"/>
        <end position="74"/>
    </location>
</feature>
<evidence type="ECO:0000256" key="15">
    <source>
        <dbReference type="ARBA" id="ARBA00023136"/>
    </source>
</evidence>
<dbReference type="InterPro" id="IPR050175">
    <property type="entry name" value="Complex_I_Subunit_2"/>
</dbReference>
<evidence type="ECO:0000256" key="13">
    <source>
        <dbReference type="ARBA" id="ARBA00023075"/>
    </source>
</evidence>
<gene>
    <name evidence="20" type="primary">ND2</name>
</gene>
<keyword evidence="11 17" id="KW-1133">Transmembrane helix</keyword>
<accession>I7HHG5</accession>